<dbReference type="AlphaFoldDB" id="A0A4V6S756"/>
<evidence type="ECO:0000256" key="1">
    <source>
        <dbReference type="SAM" id="Phobius"/>
    </source>
</evidence>
<protein>
    <submittedName>
        <fullName evidence="3">PACE efflux transporter</fullName>
    </submittedName>
</protein>
<comment type="caution">
    <text evidence="3">The sequence shown here is derived from an EMBL/GenBank/DDBJ whole genome shotgun (WGS) entry which is preliminary data.</text>
</comment>
<dbReference type="Pfam" id="PF05232">
    <property type="entry name" value="BTP"/>
    <property type="match status" value="2"/>
</dbReference>
<feature type="domain" description="Chlorhexidine efflux transporter" evidence="2">
    <location>
        <begin position="5"/>
        <end position="66"/>
    </location>
</feature>
<feature type="domain" description="Chlorhexidine efflux transporter" evidence="2">
    <location>
        <begin position="73"/>
        <end position="135"/>
    </location>
</feature>
<gene>
    <name evidence="3" type="ORF">E8K88_17540</name>
</gene>
<evidence type="ECO:0000313" key="4">
    <source>
        <dbReference type="Proteomes" id="UP000306236"/>
    </source>
</evidence>
<dbReference type="NCBIfam" id="NF033664">
    <property type="entry name" value="PACE_transport"/>
    <property type="match status" value="1"/>
</dbReference>
<reference evidence="3 4" key="1">
    <citation type="submission" date="2019-04" db="EMBL/GenBank/DDBJ databases">
        <title>Lampropedia sp YIM MLB12 draf genome.</title>
        <authorList>
            <person name="Wang Y.-X."/>
        </authorList>
    </citation>
    <scope>NUCLEOTIDE SEQUENCE [LARGE SCALE GENOMIC DNA]</scope>
    <source>
        <strain evidence="3 4">YIM MLB12</strain>
    </source>
</reference>
<dbReference type="InterPro" id="IPR058208">
    <property type="entry name" value="PACE"/>
</dbReference>
<organism evidence="3 4">
    <name type="scientific">Lampropedia aestuarii</name>
    <dbReference type="NCBI Taxonomy" id="2562762"/>
    <lineage>
        <taxon>Bacteria</taxon>
        <taxon>Pseudomonadati</taxon>
        <taxon>Pseudomonadota</taxon>
        <taxon>Betaproteobacteria</taxon>
        <taxon>Burkholderiales</taxon>
        <taxon>Comamonadaceae</taxon>
        <taxon>Lampropedia</taxon>
    </lineage>
</organism>
<dbReference type="RefSeq" id="WP_136407968.1">
    <property type="nucleotide sequence ID" value="NZ_SSWX01000039.1"/>
</dbReference>
<proteinExistence type="predicted"/>
<keyword evidence="4" id="KW-1185">Reference proteome</keyword>
<dbReference type="InterPro" id="IPR007896">
    <property type="entry name" value="BTP_bacteria"/>
</dbReference>
<feature type="transmembrane region" description="Helical" evidence="1">
    <location>
        <begin position="108"/>
        <end position="130"/>
    </location>
</feature>
<feature type="transmembrane region" description="Helical" evidence="1">
    <location>
        <begin position="39"/>
        <end position="61"/>
    </location>
</feature>
<name>A0A4V6S756_9BURK</name>
<sequence length="157" mass="17727">MQLQGIRRRIVYVTIYEIIAIAVSSWGLAMISGRAMSQALVAAVAASAIAVTWNYIFNTYFERWEAKQTVKGRSLKRRIAHALGFEGGLIVFLVPLFAWQLQVSLWDAFVMDFGLMVFFLIYTFVFTWCFDRIFGLPISNTPTAANTDLQKEAAARA</sequence>
<keyword evidence="1" id="KW-0812">Transmembrane</keyword>
<evidence type="ECO:0000313" key="3">
    <source>
        <dbReference type="EMBL" id="THJ30682.1"/>
    </source>
</evidence>
<dbReference type="Proteomes" id="UP000306236">
    <property type="component" value="Unassembled WGS sequence"/>
</dbReference>
<feature type="transmembrane region" description="Helical" evidence="1">
    <location>
        <begin position="82"/>
        <end position="102"/>
    </location>
</feature>
<dbReference type="EMBL" id="SSWX01000039">
    <property type="protein sequence ID" value="THJ30682.1"/>
    <property type="molecule type" value="Genomic_DNA"/>
</dbReference>
<keyword evidence="1" id="KW-0472">Membrane</keyword>
<accession>A0A4V6S756</accession>
<feature type="transmembrane region" description="Helical" evidence="1">
    <location>
        <begin position="12"/>
        <end position="33"/>
    </location>
</feature>
<evidence type="ECO:0000259" key="2">
    <source>
        <dbReference type="Pfam" id="PF05232"/>
    </source>
</evidence>
<dbReference type="OrthoDB" id="1631120at2"/>
<keyword evidence="1" id="KW-1133">Transmembrane helix</keyword>